<dbReference type="EMBL" id="JAHQIW010002647">
    <property type="protein sequence ID" value="KAJ1355963.1"/>
    <property type="molecule type" value="Genomic_DNA"/>
</dbReference>
<protein>
    <submittedName>
        <fullName evidence="2">Uncharacterized protein</fullName>
    </submittedName>
</protein>
<evidence type="ECO:0000313" key="3">
    <source>
        <dbReference type="Proteomes" id="UP001196413"/>
    </source>
</evidence>
<keyword evidence="3" id="KW-1185">Reference proteome</keyword>
<sequence>MELCLLVFLFFMASPTFACGIMPPGQARMLAFTVSGFSLPVNMVWTSQETEARQFPGISRSSTEAQAFVQRLTIQAIFDVLEDQGRRAGLFPAVIPGILDQLTVRSNYTALQCDKIHANPMDKADLPLMADMKGNCIMIGNTVSSICTKAAG</sequence>
<organism evidence="2 3">
    <name type="scientific">Parelaphostrongylus tenuis</name>
    <name type="common">Meningeal worm</name>
    <dbReference type="NCBI Taxonomy" id="148309"/>
    <lineage>
        <taxon>Eukaryota</taxon>
        <taxon>Metazoa</taxon>
        <taxon>Ecdysozoa</taxon>
        <taxon>Nematoda</taxon>
        <taxon>Chromadorea</taxon>
        <taxon>Rhabditida</taxon>
        <taxon>Rhabditina</taxon>
        <taxon>Rhabditomorpha</taxon>
        <taxon>Strongyloidea</taxon>
        <taxon>Metastrongylidae</taxon>
        <taxon>Parelaphostrongylus</taxon>
    </lineage>
</organism>
<accession>A0AAD5QL44</accession>
<reference evidence="2" key="1">
    <citation type="submission" date="2021-06" db="EMBL/GenBank/DDBJ databases">
        <title>Parelaphostrongylus tenuis whole genome reference sequence.</title>
        <authorList>
            <person name="Garwood T.J."/>
            <person name="Larsen P.A."/>
            <person name="Fountain-Jones N.M."/>
            <person name="Garbe J.R."/>
            <person name="Macchietto M.G."/>
            <person name="Kania S.A."/>
            <person name="Gerhold R.W."/>
            <person name="Richards J.E."/>
            <person name="Wolf T.M."/>
        </authorList>
    </citation>
    <scope>NUCLEOTIDE SEQUENCE</scope>
    <source>
        <strain evidence="2">MNPRO001-30</strain>
        <tissue evidence="2">Meninges</tissue>
    </source>
</reference>
<gene>
    <name evidence="2" type="ORF">KIN20_013564</name>
</gene>
<dbReference type="AlphaFoldDB" id="A0AAD5QL44"/>
<keyword evidence="1" id="KW-0732">Signal</keyword>
<comment type="caution">
    <text evidence="2">The sequence shown here is derived from an EMBL/GenBank/DDBJ whole genome shotgun (WGS) entry which is preliminary data.</text>
</comment>
<feature type="chain" id="PRO_5042099990" evidence="1">
    <location>
        <begin position="19"/>
        <end position="152"/>
    </location>
</feature>
<feature type="signal peptide" evidence="1">
    <location>
        <begin position="1"/>
        <end position="18"/>
    </location>
</feature>
<dbReference type="Proteomes" id="UP001196413">
    <property type="component" value="Unassembled WGS sequence"/>
</dbReference>
<evidence type="ECO:0000313" key="2">
    <source>
        <dbReference type="EMBL" id="KAJ1355963.1"/>
    </source>
</evidence>
<proteinExistence type="predicted"/>
<evidence type="ECO:0000256" key="1">
    <source>
        <dbReference type="SAM" id="SignalP"/>
    </source>
</evidence>
<name>A0AAD5QL44_PARTN</name>